<reference evidence="1 2" key="1">
    <citation type="journal article" date="2018" name="Evol. Lett.">
        <title>Horizontal gene cluster transfer increased hallucinogenic mushroom diversity.</title>
        <authorList>
            <person name="Reynolds H.T."/>
            <person name="Vijayakumar V."/>
            <person name="Gluck-Thaler E."/>
            <person name="Korotkin H.B."/>
            <person name="Matheny P.B."/>
            <person name="Slot J.C."/>
        </authorList>
    </citation>
    <scope>NUCLEOTIDE SEQUENCE [LARGE SCALE GENOMIC DNA]</scope>
    <source>
        <strain evidence="1 2">SRW20</strain>
    </source>
</reference>
<keyword evidence="2" id="KW-1185">Reference proteome</keyword>
<dbReference type="Proteomes" id="UP000284706">
    <property type="component" value="Unassembled WGS sequence"/>
</dbReference>
<name>A0A409Y5T4_9AGAR</name>
<gene>
    <name evidence="1" type="ORF">CVT26_013630</name>
</gene>
<dbReference type="EMBL" id="NHYE01001118">
    <property type="protein sequence ID" value="PPQ98321.1"/>
    <property type="molecule type" value="Genomic_DNA"/>
</dbReference>
<protein>
    <submittedName>
        <fullName evidence="1">Uncharacterized protein</fullName>
    </submittedName>
</protein>
<proteinExistence type="predicted"/>
<comment type="caution">
    <text evidence="1">The sequence shown here is derived from an EMBL/GenBank/DDBJ whole genome shotgun (WGS) entry which is preliminary data.</text>
</comment>
<sequence length="247" mass="28653">AAPTPRRITVPIKLAKVPHYPGRDFNFIKTNHDAPDFEFYLKQYLNQFTAKPIVQRLLDQTPLSFTKVDVYKQFRFEPEGMQDNEPEKDIVKAIPKSVKNPHGRFDTVIVLANDRAESVGLAGTRIGRVKVIFTLPKRLDTVLGPRDLPSSWPRGPLAFVEWYSPLSRTAEERHGMMYRIKRQWTNQQSRRPGSIIPLGNIRQSCMLFPVFPRDGVPQEWTSENILDLSDSFFVNKWLSRYSYQTIF</sequence>
<dbReference type="AlphaFoldDB" id="A0A409Y5T4"/>
<organism evidence="1 2">
    <name type="scientific">Gymnopilus dilepis</name>
    <dbReference type="NCBI Taxonomy" id="231916"/>
    <lineage>
        <taxon>Eukaryota</taxon>
        <taxon>Fungi</taxon>
        <taxon>Dikarya</taxon>
        <taxon>Basidiomycota</taxon>
        <taxon>Agaricomycotina</taxon>
        <taxon>Agaricomycetes</taxon>
        <taxon>Agaricomycetidae</taxon>
        <taxon>Agaricales</taxon>
        <taxon>Agaricineae</taxon>
        <taxon>Hymenogastraceae</taxon>
        <taxon>Gymnopilus</taxon>
    </lineage>
</organism>
<feature type="non-terminal residue" evidence="1">
    <location>
        <position position="1"/>
    </location>
</feature>
<evidence type="ECO:0000313" key="1">
    <source>
        <dbReference type="EMBL" id="PPQ98321.1"/>
    </source>
</evidence>
<dbReference type="OrthoDB" id="2418900at2759"/>
<evidence type="ECO:0000313" key="2">
    <source>
        <dbReference type="Proteomes" id="UP000284706"/>
    </source>
</evidence>
<dbReference type="InParanoid" id="A0A409Y5T4"/>
<accession>A0A409Y5T4</accession>